<name>W7XGC8_TETTS</name>
<dbReference type="FunCoup" id="W7XGC8">
    <property type="interactions" value="10"/>
</dbReference>
<evidence type="ECO:0000313" key="3">
    <source>
        <dbReference type="Proteomes" id="UP000009168"/>
    </source>
</evidence>
<dbReference type="Proteomes" id="UP000009168">
    <property type="component" value="Unassembled WGS sequence"/>
</dbReference>
<feature type="signal peptide" evidence="1">
    <location>
        <begin position="1"/>
        <end position="23"/>
    </location>
</feature>
<dbReference type="KEGG" id="tet:TTHERM_000372608"/>
<dbReference type="GeneID" id="24438647"/>
<reference evidence="3" key="1">
    <citation type="journal article" date="2006" name="PLoS Biol.">
        <title>Macronuclear genome sequence of the ciliate Tetrahymena thermophila, a model eukaryote.</title>
        <authorList>
            <person name="Eisen J.A."/>
            <person name="Coyne R.S."/>
            <person name="Wu M."/>
            <person name="Wu D."/>
            <person name="Thiagarajan M."/>
            <person name="Wortman J.R."/>
            <person name="Badger J.H."/>
            <person name="Ren Q."/>
            <person name="Amedeo P."/>
            <person name="Jones K.M."/>
            <person name="Tallon L.J."/>
            <person name="Delcher A.L."/>
            <person name="Salzberg S.L."/>
            <person name="Silva J.C."/>
            <person name="Haas B.J."/>
            <person name="Majoros W.H."/>
            <person name="Farzad M."/>
            <person name="Carlton J.M."/>
            <person name="Smith R.K. Jr."/>
            <person name="Garg J."/>
            <person name="Pearlman R.E."/>
            <person name="Karrer K.M."/>
            <person name="Sun L."/>
            <person name="Manning G."/>
            <person name="Elde N.C."/>
            <person name="Turkewitz A.P."/>
            <person name="Asai D.J."/>
            <person name="Wilkes D.E."/>
            <person name="Wang Y."/>
            <person name="Cai H."/>
            <person name="Collins K."/>
            <person name="Stewart B.A."/>
            <person name="Lee S.R."/>
            <person name="Wilamowska K."/>
            <person name="Weinberg Z."/>
            <person name="Ruzzo W.L."/>
            <person name="Wloga D."/>
            <person name="Gaertig J."/>
            <person name="Frankel J."/>
            <person name="Tsao C.-C."/>
            <person name="Gorovsky M.A."/>
            <person name="Keeling P.J."/>
            <person name="Waller R.F."/>
            <person name="Patron N.J."/>
            <person name="Cherry J.M."/>
            <person name="Stover N.A."/>
            <person name="Krieger C.J."/>
            <person name="del Toro C."/>
            <person name="Ryder H.F."/>
            <person name="Williamson S.C."/>
            <person name="Barbeau R.A."/>
            <person name="Hamilton E.P."/>
            <person name="Orias E."/>
        </authorList>
    </citation>
    <scope>NUCLEOTIDE SEQUENCE [LARGE SCALE GENOMIC DNA]</scope>
    <source>
        <strain evidence="3">SB210</strain>
    </source>
</reference>
<accession>W7XGC8</accession>
<dbReference type="SUPFAM" id="SSF50998">
    <property type="entry name" value="Quinoprotein alcohol dehydrogenase-like"/>
    <property type="match status" value="1"/>
</dbReference>
<sequence>MNFRSFNFSQIFIIVTLIQMLISQECQQGCKECIVNTSTNQNICQQCESDFTLNTQQNYCVYQKCLNLTYFQQDTSLANSNCVSICSETSVINQKQNICSKSYECSTQYTSISSMSKGQVIKSIYASNITDDIFFVYNNFINAINSKNGAFIRQYTFDSSIITTYQFRDSIFLFGNNKNSIFKWNPRDNIIQKVLEIGKGTLKTSSQIMEVENNSNILLVTSIDNNSNILFFTQFNTTSFINLPNPSFQISLSDQSSIQLFQDIIIQQSLSCQIMVYNVVQNSDQSLSLIKITPSYICSFASGIIKSAIKNNINNNILVYFQNTSGIYSISSDGLQCNQLFRDLAPFKILQIAININNIMQNLYFIAQNSGNLIVYDYSLTQQLLSLQSNNILDFQALIFNGQPNQNQLSILILNSNNQVTHFVYILNLSNNGLEFKLQISQQIPSYILNPQQLLVANGIVDSQGQSKNLNLVFLTYQNSQIINITDSSLAGVVIDFQAKLFQNQQKVNKIVYFKTPQLIVSCGSDGKVIVWQAVDLQQPVFFYQLSKIGQQCIDIQIFQVDSLIVQYQNEVNIFNIFNPLDSYSYPILNSAYTKIQVLQDHLFILNGNNIFIFKQKELIYYKGNIDTVDQNVLFTNFFVSQNLEIILISNQNTIINYQFIDLNPIIFQLNPNVSIYQSTNKILKSFMLISSDSSIGNLLLINDSNNNIIVLDMKFQQKIIKSNQIGYILKVYQYDDNKLFLIVQVLNPNNYNQFQYGFAYYDLSTSELLYIASNSLPIDITQIYQDVLQDGSYQYQILFVNPLGYTSYSVYMIWNKNKNIVTFQQFYFSPGQNQVACQGDLSENYIVVGSQLGEVRVLQLESKLGPQKVYQSFLLSDNVQSVYQSFKIGLYFITTNYQIKCFSIHTDQLIEIISFQTLKTPPDSPCIKNITIAENLQILIAYTTNELVLKNFSSGQFSSILLNKNNQIYLSFVNGVYIDENYKEIYIYGDFLVKTDLLLQNSIKIDSQNANGSINQCVFTSNSVFCSKNHMFILIYQRNNNLFLFSTITVSAELIGFQLMIDLDYQNIIVFTQQIAIYAIQGVYIQTINLGSQINQILYAGQYIVCLTYSSKFTF</sequence>
<dbReference type="AlphaFoldDB" id="W7XGC8"/>
<organism evidence="2 3">
    <name type="scientific">Tetrahymena thermophila (strain SB210)</name>
    <dbReference type="NCBI Taxonomy" id="312017"/>
    <lineage>
        <taxon>Eukaryota</taxon>
        <taxon>Sar</taxon>
        <taxon>Alveolata</taxon>
        <taxon>Ciliophora</taxon>
        <taxon>Intramacronucleata</taxon>
        <taxon>Oligohymenophorea</taxon>
        <taxon>Hymenostomatida</taxon>
        <taxon>Tetrahymenina</taxon>
        <taxon>Tetrahymenidae</taxon>
        <taxon>Tetrahymena</taxon>
    </lineage>
</organism>
<evidence type="ECO:0000256" key="1">
    <source>
        <dbReference type="SAM" id="SignalP"/>
    </source>
</evidence>
<dbReference type="InterPro" id="IPR011047">
    <property type="entry name" value="Quinoprotein_ADH-like_sf"/>
</dbReference>
<dbReference type="EMBL" id="GG662821">
    <property type="protein sequence ID" value="EWS76008.1"/>
    <property type="molecule type" value="Genomic_DNA"/>
</dbReference>
<evidence type="ECO:0008006" key="4">
    <source>
        <dbReference type="Google" id="ProtNLM"/>
    </source>
</evidence>
<keyword evidence="3" id="KW-1185">Reference proteome</keyword>
<feature type="chain" id="PRO_5004906862" description="Transmembrane protein" evidence="1">
    <location>
        <begin position="24"/>
        <end position="1116"/>
    </location>
</feature>
<dbReference type="InParanoid" id="W7XGC8"/>
<gene>
    <name evidence="2" type="ORF">TTHERM_000372608</name>
</gene>
<dbReference type="RefSeq" id="XP_012651446.1">
    <property type="nucleotide sequence ID" value="XM_012795992.1"/>
</dbReference>
<evidence type="ECO:0000313" key="2">
    <source>
        <dbReference type="EMBL" id="EWS76008.1"/>
    </source>
</evidence>
<protein>
    <recommendedName>
        <fullName evidence="4">Transmembrane protein</fullName>
    </recommendedName>
</protein>
<keyword evidence="1" id="KW-0732">Signal</keyword>
<proteinExistence type="predicted"/>